<keyword evidence="5" id="KW-0234">DNA repair</keyword>
<keyword evidence="1" id="KW-0540">Nuclease</keyword>
<accession>A0ABX2WMU0</accession>
<keyword evidence="2 8" id="KW-0255">Endonuclease</keyword>
<evidence type="ECO:0000256" key="1">
    <source>
        <dbReference type="ARBA" id="ARBA00022722"/>
    </source>
</evidence>
<proteinExistence type="inferred from homology"/>
<evidence type="ECO:0000256" key="6">
    <source>
        <dbReference type="ARBA" id="ARBA00029466"/>
    </source>
</evidence>
<keyword evidence="9" id="KW-1185">Reference proteome</keyword>
<feature type="region of interest" description="Disordered" evidence="7">
    <location>
        <begin position="1"/>
        <end position="32"/>
    </location>
</feature>
<keyword evidence="4" id="KW-0378">Hydrolase</keyword>
<evidence type="ECO:0000256" key="4">
    <source>
        <dbReference type="ARBA" id="ARBA00022801"/>
    </source>
</evidence>
<evidence type="ECO:0000313" key="9">
    <source>
        <dbReference type="Proteomes" id="UP000093918"/>
    </source>
</evidence>
<dbReference type="InterPro" id="IPR004603">
    <property type="entry name" value="DNA_mismatch_endonuc_vsr"/>
</dbReference>
<organism evidence="8 9">
    <name type="scientific">Microbacterium arborescens</name>
    <dbReference type="NCBI Taxonomy" id="33883"/>
    <lineage>
        <taxon>Bacteria</taxon>
        <taxon>Bacillati</taxon>
        <taxon>Actinomycetota</taxon>
        <taxon>Actinomycetes</taxon>
        <taxon>Micrococcales</taxon>
        <taxon>Microbacteriaceae</taxon>
        <taxon>Microbacterium</taxon>
    </lineage>
</organism>
<keyword evidence="3" id="KW-0227">DNA damage</keyword>
<name>A0ABX2WMU0_9MICO</name>
<evidence type="ECO:0000313" key="8">
    <source>
        <dbReference type="EMBL" id="OAZ45621.1"/>
    </source>
</evidence>
<protein>
    <submittedName>
        <fullName evidence="8">Very short patch repair endonuclease</fullName>
    </submittedName>
</protein>
<evidence type="ECO:0000256" key="3">
    <source>
        <dbReference type="ARBA" id="ARBA00022763"/>
    </source>
</evidence>
<comment type="similarity">
    <text evidence="6">Belongs to the Vsr family.</text>
</comment>
<dbReference type="InterPro" id="IPR011335">
    <property type="entry name" value="Restrct_endonuc-II-like"/>
</dbReference>
<dbReference type="CDD" id="cd00221">
    <property type="entry name" value="Vsr"/>
    <property type="match status" value="1"/>
</dbReference>
<dbReference type="RefSeq" id="WP_064954968.1">
    <property type="nucleotide sequence ID" value="NZ_LZEM01000001.1"/>
</dbReference>
<reference evidence="9" key="1">
    <citation type="submission" date="2016-06" db="EMBL/GenBank/DDBJ databases">
        <title>Genome sequencing of cellulolytic organisms.</title>
        <authorList>
            <person name="Bohra V."/>
            <person name="Dafale N.A."/>
            <person name="Purohit H.J."/>
        </authorList>
    </citation>
    <scope>NUCLEOTIDE SEQUENCE [LARGE SCALE GENOMIC DNA]</scope>
    <source>
        <strain evidence="9">ND21</strain>
    </source>
</reference>
<gene>
    <name evidence="8" type="ORF">A9Z40_00450</name>
</gene>
<dbReference type="GO" id="GO:0004519">
    <property type="term" value="F:endonuclease activity"/>
    <property type="evidence" value="ECO:0007669"/>
    <property type="project" value="UniProtKB-KW"/>
</dbReference>
<dbReference type="SUPFAM" id="SSF52980">
    <property type="entry name" value="Restriction endonuclease-like"/>
    <property type="match status" value="1"/>
</dbReference>
<evidence type="ECO:0000256" key="7">
    <source>
        <dbReference type="SAM" id="MobiDB-lite"/>
    </source>
</evidence>
<dbReference type="NCBIfam" id="TIGR00632">
    <property type="entry name" value="vsr"/>
    <property type="match status" value="1"/>
</dbReference>
<dbReference type="Pfam" id="PF03852">
    <property type="entry name" value="Vsr"/>
    <property type="match status" value="1"/>
</dbReference>
<sequence length="153" mass="17689">MEAKRRSRVSWASSEGVARSMRANRGRDTSPERALRKELHAAGYRYRVDFAPGPDRRRRADIVFTRLRIVVFVDGCFWHSCPIHGTVPKTNADYWVPKLERNRLRDAETTRGLEADGWAVIRIWEHESVAAASARVIEAVNEKRRMLGEIDMR</sequence>
<comment type="caution">
    <text evidence="8">The sequence shown here is derived from an EMBL/GenBank/DDBJ whole genome shotgun (WGS) entry which is preliminary data.</text>
</comment>
<dbReference type="EMBL" id="LZEM01000001">
    <property type="protein sequence ID" value="OAZ45621.1"/>
    <property type="molecule type" value="Genomic_DNA"/>
</dbReference>
<evidence type="ECO:0000256" key="2">
    <source>
        <dbReference type="ARBA" id="ARBA00022759"/>
    </source>
</evidence>
<dbReference type="Gene3D" id="3.40.960.10">
    <property type="entry name" value="VSR Endonuclease"/>
    <property type="match status" value="1"/>
</dbReference>
<evidence type="ECO:0000256" key="5">
    <source>
        <dbReference type="ARBA" id="ARBA00023204"/>
    </source>
</evidence>
<dbReference type="Proteomes" id="UP000093918">
    <property type="component" value="Unassembled WGS sequence"/>
</dbReference>